<feature type="transmembrane region" description="Helical" evidence="10">
    <location>
        <begin position="479"/>
        <end position="505"/>
    </location>
</feature>
<feature type="region of interest" description="Disordered" evidence="9">
    <location>
        <begin position="154"/>
        <end position="212"/>
    </location>
</feature>
<dbReference type="PANTHER" id="PTHR30081:SF1">
    <property type="entry name" value="PROTEIN TRANSLOCASE SUBUNIT SECD"/>
    <property type="match status" value="1"/>
</dbReference>
<feature type="domain" description="SecDF P1 head subdomain" evidence="13">
    <location>
        <begin position="275"/>
        <end position="361"/>
    </location>
</feature>
<evidence type="ECO:0000256" key="4">
    <source>
        <dbReference type="ARBA" id="ARBA00022692"/>
    </source>
</evidence>
<dbReference type="GO" id="GO:0015450">
    <property type="term" value="F:protein-transporting ATPase activity"/>
    <property type="evidence" value="ECO:0007669"/>
    <property type="project" value="InterPro"/>
</dbReference>
<gene>
    <name evidence="14" type="ORF">UFOPK2992_01415</name>
</gene>
<feature type="transmembrane region" description="Helical" evidence="10">
    <location>
        <begin position="511"/>
        <end position="538"/>
    </location>
</feature>
<evidence type="ECO:0000256" key="6">
    <source>
        <dbReference type="ARBA" id="ARBA00022989"/>
    </source>
</evidence>
<feature type="transmembrane region" description="Helical" evidence="10">
    <location>
        <begin position="434"/>
        <end position="458"/>
    </location>
</feature>
<dbReference type="InterPro" id="IPR022813">
    <property type="entry name" value="SecD/SecF_arch_bac"/>
</dbReference>
<dbReference type="InterPro" id="IPR054384">
    <property type="entry name" value="SecDF_P1_head"/>
</dbReference>
<feature type="compositionally biased region" description="Low complexity" evidence="9">
    <location>
        <begin position="154"/>
        <end position="174"/>
    </location>
</feature>
<evidence type="ECO:0000259" key="12">
    <source>
        <dbReference type="Pfam" id="PF21760"/>
    </source>
</evidence>
<dbReference type="HAMAP" id="MF_01463_B">
    <property type="entry name" value="SecD_B"/>
    <property type="match status" value="1"/>
</dbReference>
<keyword evidence="5" id="KW-0653">Protein transport</keyword>
<evidence type="ECO:0000256" key="1">
    <source>
        <dbReference type="ARBA" id="ARBA00004141"/>
    </source>
</evidence>
<evidence type="ECO:0000256" key="8">
    <source>
        <dbReference type="ARBA" id="ARBA00023136"/>
    </source>
</evidence>
<dbReference type="SUPFAM" id="SSF82866">
    <property type="entry name" value="Multidrug efflux transporter AcrB transmembrane domain"/>
    <property type="match status" value="1"/>
</dbReference>
<keyword evidence="6 10" id="KW-1133">Transmembrane helix</keyword>
<dbReference type="PRINTS" id="PR00702">
    <property type="entry name" value="ACRIFLAVINRP"/>
</dbReference>
<evidence type="ECO:0000256" key="7">
    <source>
        <dbReference type="ARBA" id="ARBA00023010"/>
    </source>
</evidence>
<name>A0A6J6YGE5_9ZZZZ</name>
<dbReference type="EMBL" id="CAFAAI010000264">
    <property type="protein sequence ID" value="CAB4808480.1"/>
    <property type="molecule type" value="Genomic_DNA"/>
</dbReference>
<feature type="domain" description="Protein translocase subunit SecDF P1" evidence="12">
    <location>
        <begin position="60"/>
        <end position="113"/>
    </location>
</feature>
<dbReference type="GO" id="GO:0005886">
    <property type="term" value="C:plasma membrane"/>
    <property type="evidence" value="ECO:0007669"/>
    <property type="project" value="TreeGrafter"/>
</dbReference>
<dbReference type="Pfam" id="PF03176">
    <property type="entry name" value="MMPL"/>
    <property type="match status" value="1"/>
</dbReference>
<evidence type="ECO:0000256" key="5">
    <source>
        <dbReference type="ARBA" id="ARBA00022927"/>
    </source>
</evidence>
<dbReference type="Pfam" id="PF21760">
    <property type="entry name" value="SecD_1st"/>
    <property type="match status" value="1"/>
</dbReference>
<comment type="subcellular location">
    <subcellularLocation>
        <location evidence="1">Membrane</location>
        <topology evidence="1">Multi-pass membrane protein</topology>
    </subcellularLocation>
</comment>
<dbReference type="InterPro" id="IPR048631">
    <property type="entry name" value="SecD_1st"/>
</dbReference>
<feature type="transmembrane region" description="Helical" evidence="10">
    <location>
        <begin position="408"/>
        <end position="428"/>
    </location>
</feature>
<keyword evidence="4 10" id="KW-0812">Transmembrane</keyword>
<evidence type="ECO:0000259" key="13">
    <source>
        <dbReference type="Pfam" id="PF22599"/>
    </source>
</evidence>
<dbReference type="PANTHER" id="PTHR30081">
    <property type="entry name" value="PROTEIN-EXPORT MEMBRANE PROTEIN SEC"/>
    <property type="match status" value="1"/>
</dbReference>
<dbReference type="NCBIfam" id="TIGR00916">
    <property type="entry name" value="2A0604s01"/>
    <property type="match status" value="1"/>
</dbReference>
<dbReference type="Pfam" id="PF22599">
    <property type="entry name" value="SecDF_P1_head"/>
    <property type="match status" value="1"/>
</dbReference>
<evidence type="ECO:0000256" key="2">
    <source>
        <dbReference type="ARBA" id="ARBA00022448"/>
    </source>
</evidence>
<evidence type="ECO:0000259" key="11">
    <source>
        <dbReference type="Pfam" id="PF03176"/>
    </source>
</evidence>
<accession>A0A6J6YGE5</accession>
<protein>
    <submittedName>
        <fullName evidence="14">Unannotated protein</fullName>
    </submittedName>
</protein>
<evidence type="ECO:0000256" key="10">
    <source>
        <dbReference type="SAM" id="Phobius"/>
    </source>
</evidence>
<feature type="compositionally biased region" description="Low complexity" evidence="9">
    <location>
        <begin position="181"/>
        <end position="212"/>
    </location>
</feature>
<dbReference type="Gene3D" id="1.20.1640.10">
    <property type="entry name" value="Multidrug efflux transporter AcrB transmembrane domain"/>
    <property type="match status" value="1"/>
</dbReference>
<dbReference type="GO" id="GO:0006886">
    <property type="term" value="P:intracellular protein transport"/>
    <property type="evidence" value="ECO:0007669"/>
    <property type="project" value="InterPro"/>
</dbReference>
<keyword evidence="8 10" id="KW-0472">Membrane</keyword>
<feature type="domain" description="Membrane transport protein MMPL" evidence="11">
    <location>
        <begin position="370"/>
        <end position="538"/>
    </location>
</feature>
<evidence type="ECO:0000313" key="14">
    <source>
        <dbReference type="EMBL" id="CAB4808480.1"/>
    </source>
</evidence>
<dbReference type="InterPro" id="IPR005791">
    <property type="entry name" value="SecD"/>
</dbReference>
<evidence type="ECO:0000256" key="9">
    <source>
        <dbReference type="SAM" id="MobiDB-lite"/>
    </source>
</evidence>
<dbReference type="AlphaFoldDB" id="A0A6J6YGE5"/>
<keyword evidence="2" id="KW-0813">Transport</keyword>
<keyword evidence="3" id="KW-1003">Cell membrane</keyword>
<dbReference type="InterPro" id="IPR055344">
    <property type="entry name" value="SecD_SecF_C_bact"/>
</dbReference>
<dbReference type="Gene3D" id="3.30.70.3220">
    <property type="match status" value="1"/>
</dbReference>
<organism evidence="14">
    <name type="scientific">freshwater metagenome</name>
    <dbReference type="NCBI Taxonomy" id="449393"/>
    <lineage>
        <taxon>unclassified sequences</taxon>
        <taxon>metagenomes</taxon>
        <taxon>ecological metagenomes</taxon>
    </lineage>
</organism>
<keyword evidence="7" id="KW-0811">Translocation</keyword>
<evidence type="ECO:0000256" key="3">
    <source>
        <dbReference type="ARBA" id="ARBA00022475"/>
    </source>
</evidence>
<feature type="transmembrane region" description="Helical" evidence="10">
    <location>
        <begin position="382"/>
        <end position="401"/>
    </location>
</feature>
<sequence>MQRKLVYSLSAILLLAVSLMAITLGAGYHPALGLDLRGGISVTLRPVTGQAFDKSSLDLAVERIRERVDSFGVGEPEILRQDDAIVVNLPGVNDQQQAIDLVNVTGKVYLRPVIGCSNPVTTTPVTSIVGTATTTAGTATTAVANTTVVNLPTATTGASATSGSTPTSGAPGPTRRVNSVPPTTDPASATPAALTATPPTGGTAPTDTASSDTVVATGETTTTVAGATTTTGLPFSDPAATQVLPTRDGGKCQVGPSGGTGEVFVRDSAAPRIIGGGWGVTVDLKTGGSGEGVWNALAKECFNGTATCPSKQLAIELDGQIQSAPTVNAENFTGSVQITGNFTKNEATKLAQVMNSGALPITLQAEAVQTVSATLGKDSLRAALIAGAIGVALVLAFMFAYYRRLAVVVLLGLCVSGTLVYSITSFISRFYNGVLSLAGVAGLIVSIGVTIDSYVVFFERLKDEMRAGRSLRNSAQRGFKAAFHTILVADSVSLIGAAVLWYLSVGAVRGFAFYLGLSTLIDVFVAYFFTRPAVLLLARSKFMSGKKIMGMEPSADANQALGATS</sequence>
<reference evidence="14" key="1">
    <citation type="submission" date="2020-05" db="EMBL/GenBank/DDBJ databases">
        <authorList>
            <person name="Chiriac C."/>
            <person name="Salcher M."/>
            <person name="Ghai R."/>
            <person name="Kavagutti S V."/>
        </authorList>
    </citation>
    <scope>NUCLEOTIDE SEQUENCE</scope>
</reference>
<proteinExistence type="inferred from homology"/>
<dbReference type="InterPro" id="IPR004869">
    <property type="entry name" value="MMPL_dom"/>
</dbReference>
<dbReference type="InterPro" id="IPR001036">
    <property type="entry name" value="Acrflvin-R"/>
</dbReference>